<evidence type="ECO:0000259" key="3">
    <source>
        <dbReference type="Pfam" id="PF01182"/>
    </source>
</evidence>
<protein>
    <recommendedName>
        <fullName evidence="2">6-phosphogluconolactonase</fullName>
        <shortName evidence="2">6PGL</shortName>
        <ecNumber evidence="2">3.1.1.31</ecNumber>
    </recommendedName>
</protein>
<dbReference type="EMBL" id="MU129081">
    <property type="protein sequence ID" value="KAF9507429.1"/>
    <property type="molecule type" value="Genomic_DNA"/>
</dbReference>
<dbReference type="Proteomes" id="UP000886523">
    <property type="component" value="Unassembled WGS sequence"/>
</dbReference>
<comment type="caution">
    <text evidence="4">The sequence shown here is derived from an EMBL/GenBank/DDBJ whole genome shotgun (WGS) entry which is preliminary data.</text>
</comment>
<evidence type="ECO:0000313" key="5">
    <source>
        <dbReference type="Proteomes" id="UP000886523"/>
    </source>
</evidence>
<proteinExistence type="inferred from homology"/>
<dbReference type="GO" id="GO:0005975">
    <property type="term" value="P:carbohydrate metabolic process"/>
    <property type="evidence" value="ECO:0007669"/>
    <property type="project" value="UniProtKB-UniRule"/>
</dbReference>
<feature type="domain" description="Glucosamine/galactosamine-6-phosphate isomerase" evidence="3">
    <location>
        <begin position="26"/>
        <end position="241"/>
    </location>
</feature>
<comment type="pathway">
    <text evidence="2">Carbohydrate degradation; pentose phosphate pathway; D-ribulose 5-phosphate from D-glucose 6-phosphate (oxidative stage): step 2/3.</text>
</comment>
<comment type="catalytic activity">
    <reaction evidence="2">
        <text>6-phospho-D-glucono-1,5-lactone + H2O = 6-phospho-D-gluconate + H(+)</text>
        <dbReference type="Rhea" id="RHEA:12556"/>
        <dbReference type="ChEBI" id="CHEBI:15377"/>
        <dbReference type="ChEBI" id="CHEBI:15378"/>
        <dbReference type="ChEBI" id="CHEBI:57955"/>
        <dbReference type="ChEBI" id="CHEBI:58759"/>
        <dbReference type="EC" id="3.1.1.31"/>
    </reaction>
</comment>
<keyword evidence="5" id="KW-1185">Reference proteome</keyword>
<dbReference type="CDD" id="cd01400">
    <property type="entry name" value="6PGL"/>
    <property type="match status" value="1"/>
</dbReference>
<dbReference type="AlphaFoldDB" id="A0A9P6DQI9"/>
<dbReference type="InterPro" id="IPR039104">
    <property type="entry name" value="6PGL"/>
</dbReference>
<gene>
    <name evidence="4" type="ORF">BS47DRAFT_1398621</name>
</gene>
<evidence type="ECO:0000256" key="1">
    <source>
        <dbReference type="ARBA" id="ARBA00010662"/>
    </source>
</evidence>
<comment type="similarity">
    <text evidence="1 2">Belongs to the glucosamine/galactosamine-6-phosphate isomerase family. 6-phosphogluconolactonase subfamily.</text>
</comment>
<dbReference type="Pfam" id="PF01182">
    <property type="entry name" value="Glucosamine_iso"/>
    <property type="match status" value="1"/>
</dbReference>
<dbReference type="GO" id="GO:0017057">
    <property type="term" value="F:6-phosphogluconolactonase activity"/>
    <property type="evidence" value="ECO:0007669"/>
    <property type="project" value="UniProtKB-UniRule"/>
</dbReference>
<dbReference type="EC" id="3.1.1.31" evidence="2"/>
<dbReference type="InterPro" id="IPR005900">
    <property type="entry name" value="6-phosphogluconolactonase_DevB"/>
</dbReference>
<keyword evidence="2" id="KW-0378">Hydrolase</keyword>
<dbReference type="SUPFAM" id="SSF100950">
    <property type="entry name" value="NagB/RpiA/CoA transferase-like"/>
    <property type="match status" value="1"/>
</dbReference>
<comment type="function">
    <text evidence="2">Hydrolysis of 6-phosphogluconolactone to 6-phosphogluconate.</text>
</comment>
<dbReference type="InterPro" id="IPR037171">
    <property type="entry name" value="NagB/RpiA_transferase-like"/>
</dbReference>
<name>A0A9P6DQI9_9AGAM</name>
<evidence type="ECO:0000313" key="4">
    <source>
        <dbReference type="EMBL" id="KAF9507429.1"/>
    </source>
</evidence>
<dbReference type="NCBIfam" id="TIGR01198">
    <property type="entry name" value="pgl"/>
    <property type="match status" value="1"/>
</dbReference>
<organism evidence="4 5">
    <name type="scientific">Hydnum rufescens UP504</name>
    <dbReference type="NCBI Taxonomy" id="1448309"/>
    <lineage>
        <taxon>Eukaryota</taxon>
        <taxon>Fungi</taxon>
        <taxon>Dikarya</taxon>
        <taxon>Basidiomycota</taxon>
        <taxon>Agaricomycotina</taxon>
        <taxon>Agaricomycetes</taxon>
        <taxon>Cantharellales</taxon>
        <taxon>Hydnaceae</taxon>
        <taxon>Hydnum</taxon>
    </lineage>
</organism>
<dbReference type="Gene3D" id="3.40.50.1360">
    <property type="match status" value="2"/>
</dbReference>
<evidence type="ECO:0000256" key="2">
    <source>
        <dbReference type="RuleBase" id="RU365095"/>
    </source>
</evidence>
<dbReference type="PANTHER" id="PTHR11054">
    <property type="entry name" value="6-PHOSPHOGLUCONOLACTONASE"/>
    <property type="match status" value="1"/>
</dbReference>
<dbReference type="PANTHER" id="PTHR11054:SF0">
    <property type="entry name" value="6-PHOSPHOGLUCONOLACTONASE"/>
    <property type="match status" value="1"/>
</dbReference>
<accession>A0A9P6DQI9</accession>
<sequence length="260" mass="29003">MTENRPKSTSEKSFKESQKTVFSFPDSTHLTKALAEFVLHAQTEAIHKKGKFTIAISGGSLAKQLGGLVGQSSARWDKWHVFFSDERIVPLDHEDSNYRLVHAEFTSKVPIPPQNIHHLDVALLDQIKALGETPPNETAEARETREEALDNLSDDVAAIYQDQLIQDLDWVAPIKDSPKPPKRRVTLTLKPVINRAARVVFVATGAAKQDILKTVLDWNEESSEAPLPAARVRPTHGTLHWFVDDAASAKVNYTKTPFKL</sequence>
<reference evidence="4" key="1">
    <citation type="journal article" date="2020" name="Nat. Commun.">
        <title>Large-scale genome sequencing of mycorrhizal fungi provides insights into the early evolution of symbiotic traits.</title>
        <authorList>
            <person name="Miyauchi S."/>
            <person name="Kiss E."/>
            <person name="Kuo A."/>
            <person name="Drula E."/>
            <person name="Kohler A."/>
            <person name="Sanchez-Garcia M."/>
            <person name="Morin E."/>
            <person name="Andreopoulos B."/>
            <person name="Barry K.W."/>
            <person name="Bonito G."/>
            <person name="Buee M."/>
            <person name="Carver A."/>
            <person name="Chen C."/>
            <person name="Cichocki N."/>
            <person name="Clum A."/>
            <person name="Culley D."/>
            <person name="Crous P.W."/>
            <person name="Fauchery L."/>
            <person name="Girlanda M."/>
            <person name="Hayes R.D."/>
            <person name="Keri Z."/>
            <person name="LaButti K."/>
            <person name="Lipzen A."/>
            <person name="Lombard V."/>
            <person name="Magnuson J."/>
            <person name="Maillard F."/>
            <person name="Murat C."/>
            <person name="Nolan M."/>
            <person name="Ohm R.A."/>
            <person name="Pangilinan J."/>
            <person name="Pereira M.F."/>
            <person name="Perotto S."/>
            <person name="Peter M."/>
            <person name="Pfister S."/>
            <person name="Riley R."/>
            <person name="Sitrit Y."/>
            <person name="Stielow J.B."/>
            <person name="Szollosi G."/>
            <person name="Zifcakova L."/>
            <person name="Stursova M."/>
            <person name="Spatafora J.W."/>
            <person name="Tedersoo L."/>
            <person name="Vaario L.M."/>
            <person name="Yamada A."/>
            <person name="Yan M."/>
            <person name="Wang P."/>
            <person name="Xu J."/>
            <person name="Bruns T."/>
            <person name="Baldrian P."/>
            <person name="Vilgalys R."/>
            <person name="Dunand C."/>
            <person name="Henrissat B."/>
            <person name="Grigoriev I.V."/>
            <person name="Hibbett D."/>
            <person name="Nagy L.G."/>
            <person name="Martin F.M."/>
        </authorList>
    </citation>
    <scope>NUCLEOTIDE SEQUENCE</scope>
    <source>
        <strain evidence="4">UP504</strain>
    </source>
</reference>
<dbReference type="GO" id="GO:0006098">
    <property type="term" value="P:pentose-phosphate shunt"/>
    <property type="evidence" value="ECO:0007669"/>
    <property type="project" value="InterPro"/>
</dbReference>
<dbReference type="OrthoDB" id="432544at2759"/>
<dbReference type="InterPro" id="IPR006148">
    <property type="entry name" value="Glc/Gal-6P_isomerase"/>
</dbReference>